<dbReference type="Proteomes" id="UP000298663">
    <property type="component" value="Unassembled WGS sequence"/>
</dbReference>
<protein>
    <submittedName>
        <fullName evidence="2">Uncharacterized protein</fullName>
    </submittedName>
</protein>
<feature type="compositionally biased region" description="Acidic residues" evidence="1">
    <location>
        <begin position="181"/>
        <end position="205"/>
    </location>
</feature>
<dbReference type="EMBL" id="AZBU02000010">
    <property type="protein sequence ID" value="TKR62471.1"/>
    <property type="molecule type" value="Genomic_DNA"/>
</dbReference>
<feature type="compositionally biased region" description="Acidic residues" evidence="1">
    <location>
        <begin position="158"/>
        <end position="172"/>
    </location>
</feature>
<name>A0A4U5M1C1_STECR</name>
<evidence type="ECO:0000256" key="1">
    <source>
        <dbReference type="SAM" id="MobiDB-lite"/>
    </source>
</evidence>
<gene>
    <name evidence="2" type="ORF">L596_026426</name>
</gene>
<organism evidence="2 3">
    <name type="scientific">Steinernema carpocapsae</name>
    <name type="common">Entomopathogenic nematode</name>
    <dbReference type="NCBI Taxonomy" id="34508"/>
    <lineage>
        <taxon>Eukaryota</taxon>
        <taxon>Metazoa</taxon>
        <taxon>Ecdysozoa</taxon>
        <taxon>Nematoda</taxon>
        <taxon>Chromadorea</taxon>
        <taxon>Rhabditida</taxon>
        <taxon>Tylenchina</taxon>
        <taxon>Panagrolaimomorpha</taxon>
        <taxon>Strongyloidoidea</taxon>
        <taxon>Steinernematidae</taxon>
        <taxon>Steinernema</taxon>
    </lineage>
</organism>
<evidence type="ECO:0000313" key="3">
    <source>
        <dbReference type="Proteomes" id="UP000298663"/>
    </source>
</evidence>
<feature type="region of interest" description="Disordered" evidence="1">
    <location>
        <begin position="141"/>
        <end position="205"/>
    </location>
</feature>
<proteinExistence type="predicted"/>
<evidence type="ECO:0000313" key="2">
    <source>
        <dbReference type="EMBL" id="TKR62471.1"/>
    </source>
</evidence>
<dbReference type="AlphaFoldDB" id="A0A4U5M1C1"/>
<accession>A0A4U5M1C1</accession>
<sequence>MGCKERNRRYRSSDLKLCAKGEDDQKGLISICAAFTHWEIEASMAPSFYARQNGNVVDVAQTRYVVEPGVCELVICPPGDPRCEAAPDRGVYQYPANELWAVVEHVKNVMNKNEVSTARIIVDGMKPYKPEMEDLLQQTTTLTPTGTPWSHPNWREIETDDEDQNEELDSEEERTRRYFEDSDDTWTDEDVEEDSEKEAQEDEEREDFFKLQWSVKDILERAQDVASKYSDFSIEKMSSRNRKILAKLLKDLPKFENDVTEITTDVSLDLKECQTLDECEKKNKLGIGLVIRNKNLEKPFFRCFTLTGEHFRTICTDWVFRRDNKVSVVMHGMEVFGSLVAMQLQGSTKNTPCGTRHEGCVWLRRELSGKDHFDAPEAVGPVGGKFTREHERGGKSWFFNRKQQKPYVIKEFLHLASFACDNLTKMTASLEKTWTTRQLPSQPWHRDTFLLSDSTGGSFLCHPVVRKFMDMRFFKG</sequence>
<keyword evidence="3" id="KW-1185">Reference proteome</keyword>
<comment type="caution">
    <text evidence="2">The sequence shown here is derived from an EMBL/GenBank/DDBJ whole genome shotgun (WGS) entry which is preliminary data.</text>
</comment>
<reference evidence="2 3" key="2">
    <citation type="journal article" date="2019" name="G3 (Bethesda)">
        <title>Hybrid Assembly of the Genome of the Entomopathogenic Nematode Steinernema carpocapsae Identifies the X-Chromosome.</title>
        <authorList>
            <person name="Serra L."/>
            <person name="Macchietto M."/>
            <person name="Macias-Munoz A."/>
            <person name="McGill C.J."/>
            <person name="Rodriguez I.M."/>
            <person name="Rodriguez B."/>
            <person name="Murad R."/>
            <person name="Mortazavi A."/>
        </authorList>
    </citation>
    <scope>NUCLEOTIDE SEQUENCE [LARGE SCALE GENOMIC DNA]</scope>
    <source>
        <strain evidence="2 3">ALL</strain>
    </source>
</reference>
<reference evidence="2 3" key="1">
    <citation type="journal article" date="2015" name="Genome Biol.">
        <title>Comparative genomics of Steinernema reveals deeply conserved gene regulatory networks.</title>
        <authorList>
            <person name="Dillman A.R."/>
            <person name="Macchietto M."/>
            <person name="Porter C.F."/>
            <person name="Rogers A."/>
            <person name="Williams B."/>
            <person name="Antoshechkin I."/>
            <person name="Lee M.M."/>
            <person name="Goodwin Z."/>
            <person name="Lu X."/>
            <person name="Lewis E.E."/>
            <person name="Goodrich-Blair H."/>
            <person name="Stock S.P."/>
            <person name="Adams B.J."/>
            <person name="Sternberg P.W."/>
            <person name="Mortazavi A."/>
        </authorList>
    </citation>
    <scope>NUCLEOTIDE SEQUENCE [LARGE SCALE GENOMIC DNA]</scope>
    <source>
        <strain evidence="2 3">ALL</strain>
    </source>
</reference>